<organism evidence="4 5">
    <name type="scientific">Nelumbo nucifera</name>
    <name type="common">Sacred lotus</name>
    <dbReference type="NCBI Taxonomy" id="4432"/>
    <lineage>
        <taxon>Eukaryota</taxon>
        <taxon>Viridiplantae</taxon>
        <taxon>Streptophyta</taxon>
        <taxon>Embryophyta</taxon>
        <taxon>Tracheophyta</taxon>
        <taxon>Spermatophyta</taxon>
        <taxon>Magnoliopsida</taxon>
        <taxon>Proteales</taxon>
        <taxon>Nelumbonaceae</taxon>
        <taxon>Nelumbo</taxon>
    </lineage>
</organism>
<evidence type="ECO:0000313" key="5">
    <source>
        <dbReference type="RefSeq" id="XP_010252101.2"/>
    </source>
</evidence>
<dbReference type="AlphaFoldDB" id="A0A1U7ZUK8"/>
<accession>A0A1U7ZUK8</accession>
<reference evidence="5" key="1">
    <citation type="submission" date="2025-08" db="UniProtKB">
        <authorList>
            <consortium name="RefSeq"/>
        </authorList>
    </citation>
    <scope>IDENTIFICATION</scope>
</reference>
<evidence type="ECO:0000313" key="4">
    <source>
        <dbReference type="Proteomes" id="UP000189703"/>
    </source>
</evidence>
<feature type="compositionally biased region" description="Basic and acidic residues" evidence="3">
    <location>
        <begin position="215"/>
        <end position="227"/>
    </location>
</feature>
<dbReference type="PANTHER" id="PTHR13489">
    <property type="entry name" value="MINI-CHROMOSOME MAINTENANCE COMPLEX-BINDING PROTEIN"/>
    <property type="match status" value="1"/>
</dbReference>
<dbReference type="PANTHER" id="PTHR13489:SF0">
    <property type="entry name" value="MINI-CHROMOSOME MAINTENANCE COMPLEX-BINDING PROTEIN"/>
    <property type="match status" value="1"/>
</dbReference>
<gene>
    <name evidence="5" type="primary">LOC104593791</name>
</gene>
<evidence type="ECO:0000256" key="2">
    <source>
        <dbReference type="ARBA" id="ARBA00023242"/>
    </source>
</evidence>
<name>A0A1U7ZUK8_NELNU</name>
<dbReference type="GeneID" id="104593791"/>
<proteinExistence type="predicted"/>
<feature type="region of interest" description="Disordered" evidence="3">
    <location>
        <begin position="203"/>
        <end position="227"/>
    </location>
</feature>
<sequence>MLQPYPNQRQKGQNYLKSNTKMAGKWQTRFSGKTLLALRGKIIESPYKAKVLHCRLQPTQANKRARMVGVPFDCLTNPLGVVRLTFEKAVSLGSDPATFDGKDWGAIDLFREFLFDKGGLSQVPILDHASIRWIEPNSLVRFRGMVQDMLGNEFYAGAFKDGSTWRTNKFTDVASFPMDSSTEVKVWERRLLYCVPVPAQNSWTQPRPSEPVTTRNKDQAIQHGEKRLREDDAATHSMNLHASEHELHSSPPCTKKLCQDESDEFSNGLEDALVHLPPSKVPRLHCFIHRKLSIHDFLSFPMIEPMPHLVRGIRDGLLRHLTSLLGNDGVAAQCMLLHLLSKVHARVDTVAVGKLSLNLTGFTEESISVFRNQLNLAMQSLLPFTQVVPLTVEYLNSTSLAPRKDYQTNRLVTGVLQLAEGTHLTIDETQLKAGTLNSTGVENVRLLKNLIEWQKVDYDFEYYKMEMTSDVQLLILSEGKSNILPADLVLPFCPSAVCSCENGGTEVQQGWRWYLTTLRSLPHSIKPEMQKIIEDDLVAARQADRSLGSQDFSRWLTMARLMSVSFGETCLSLEHWQMVRELERLRRERM</sequence>
<protein>
    <submittedName>
        <fullName evidence="5">Mini-chromosome maintenance complex-binding protein-like isoform X2</fullName>
    </submittedName>
</protein>
<dbReference type="RefSeq" id="XP_010252101.2">
    <property type="nucleotide sequence ID" value="XM_010253799.2"/>
</dbReference>
<keyword evidence="2" id="KW-0539">Nucleus</keyword>
<feature type="compositionally biased region" description="Polar residues" evidence="3">
    <location>
        <begin position="203"/>
        <end position="214"/>
    </location>
</feature>
<comment type="subcellular location">
    <subcellularLocation>
        <location evidence="1">Nucleus</location>
    </subcellularLocation>
</comment>
<dbReference type="GO" id="GO:0005634">
    <property type="term" value="C:nucleus"/>
    <property type="evidence" value="ECO:0007669"/>
    <property type="project" value="UniProtKB-SubCell"/>
</dbReference>
<evidence type="ECO:0000256" key="3">
    <source>
        <dbReference type="SAM" id="MobiDB-lite"/>
    </source>
</evidence>
<evidence type="ECO:0000256" key="1">
    <source>
        <dbReference type="ARBA" id="ARBA00004123"/>
    </source>
</evidence>
<dbReference type="InterPro" id="IPR019140">
    <property type="entry name" value="MCM_complex-bd"/>
</dbReference>
<dbReference type="OrthoDB" id="329666at2759"/>
<dbReference type="Pfam" id="PF09739">
    <property type="entry name" value="MCM_bind"/>
    <property type="match status" value="1"/>
</dbReference>
<keyword evidence="4" id="KW-1185">Reference proteome</keyword>
<dbReference type="Proteomes" id="UP000189703">
    <property type="component" value="Unplaced"/>
</dbReference>